<gene>
    <name evidence="2" type="ORF">XpopCFBP1817_05620</name>
</gene>
<keyword evidence="1" id="KW-0812">Transmembrane</keyword>
<keyword evidence="1" id="KW-0472">Membrane</keyword>
<evidence type="ECO:0000313" key="2">
    <source>
        <dbReference type="EMBL" id="PPU97073.1"/>
    </source>
</evidence>
<protein>
    <submittedName>
        <fullName evidence="2">Uncharacterized protein</fullName>
    </submittedName>
</protein>
<dbReference type="Proteomes" id="UP000239939">
    <property type="component" value="Unassembled WGS sequence"/>
</dbReference>
<reference evidence="3" key="1">
    <citation type="submission" date="2016-08" db="EMBL/GenBank/DDBJ databases">
        <authorList>
            <person name="Merda D."/>
            <person name="Briand M."/>
            <person name="Taghouti G."/>
            <person name="Carrere S."/>
            <person name="Gouzy J."/>
            <person name="Portier P."/>
            <person name="Jacques M.-A."/>
            <person name="Fischer-Le Saux M."/>
        </authorList>
    </citation>
    <scope>NUCLEOTIDE SEQUENCE [LARGE SCALE GENOMIC DNA]</scope>
    <source>
        <strain evidence="3">CFBP1817</strain>
    </source>
</reference>
<name>A0A2S7EVG2_9XANT</name>
<feature type="transmembrane region" description="Helical" evidence="1">
    <location>
        <begin position="112"/>
        <end position="131"/>
    </location>
</feature>
<dbReference type="RefSeq" id="WP_128416391.1">
    <property type="nucleotide sequence ID" value="NZ_MDEJ01000023.1"/>
</dbReference>
<dbReference type="EMBL" id="MDEJ01000023">
    <property type="protein sequence ID" value="PPU97073.1"/>
    <property type="molecule type" value="Genomic_DNA"/>
</dbReference>
<comment type="caution">
    <text evidence="2">The sequence shown here is derived from an EMBL/GenBank/DDBJ whole genome shotgun (WGS) entry which is preliminary data.</text>
</comment>
<evidence type="ECO:0000313" key="3">
    <source>
        <dbReference type="Proteomes" id="UP000239939"/>
    </source>
</evidence>
<keyword evidence="1" id="KW-1133">Transmembrane helix</keyword>
<accession>A0A2S7EVG2</accession>
<dbReference type="AlphaFoldDB" id="A0A2S7EVG2"/>
<proteinExistence type="predicted"/>
<evidence type="ECO:0000256" key="1">
    <source>
        <dbReference type="SAM" id="Phobius"/>
    </source>
</evidence>
<organism evidence="2 3">
    <name type="scientific">Xanthomonas populi</name>
    <dbReference type="NCBI Taxonomy" id="53414"/>
    <lineage>
        <taxon>Bacteria</taxon>
        <taxon>Pseudomonadati</taxon>
        <taxon>Pseudomonadota</taxon>
        <taxon>Gammaproteobacteria</taxon>
        <taxon>Lysobacterales</taxon>
        <taxon>Lysobacteraceae</taxon>
        <taxon>Xanthomonas</taxon>
    </lineage>
</organism>
<keyword evidence="3" id="KW-1185">Reference proteome</keyword>
<feature type="transmembrane region" description="Helical" evidence="1">
    <location>
        <begin position="137"/>
        <end position="157"/>
    </location>
</feature>
<dbReference type="OrthoDB" id="8810992at2"/>
<sequence>MPVQVLVVAFPAAYEQYPQSQRLETQCFFLVHADATQVRIASYDTRWLSLEDPSQIAPGLTQINYRTTDNTLARRQIAVPILVNEERYEVEFVQQAGHLLQTQMVQVLNCPLNLECLMAVIFIATLIKKIPLPPIKLLVALIAALALAALGVVIALIRRSFADVPEPRPLSTETNGTPIVLFPGMSLLHGLPLQAMRAENQTIALQTIKEMYWLVKQVTES</sequence>